<feature type="region of interest" description="Disordered" evidence="1">
    <location>
        <begin position="487"/>
        <end position="528"/>
    </location>
</feature>
<proteinExistence type="predicted"/>
<organism evidence="3 4">
    <name type="scientific">Phaeodactylum tricornutum (strain CCAP 1055/1)</name>
    <dbReference type="NCBI Taxonomy" id="556484"/>
    <lineage>
        <taxon>Eukaryota</taxon>
        <taxon>Sar</taxon>
        <taxon>Stramenopiles</taxon>
        <taxon>Ochrophyta</taxon>
        <taxon>Bacillariophyta</taxon>
        <taxon>Bacillariophyceae</taxon>
        <taxon>Bacillariophycidae</taxon>
        <taxon>Naviculales</taxon>
        <taxon>Phaeodactylaceae</taxon>
        <taxon>Phaeodactylum</taxon>
    </lineage>
</organism>
<feature type="compositionally biased region" description="Polar residues" evidence="1">
    <location>
        <begin position="488"/>
        <end position="499"/>
    </location>
</feature>
<feature type="region of interest" description="Disordered" evidence="1">
    <location>
        <begin position="426"/>
        <end position="454"/>
    </location>
</feature>
<sequence>MYRNPIVNMRTWKTLLLLQFVLPRASAFVSQQMSSYRTDRIQQNKKTGAVSSVRPSERRSSKVPLQQTEKGEVDWMKSVFINNKNKAASSRSESKVMDGYSDTLKNRLYSHQAGRDTPGKRLMDRYQSKSTKKVPPPPAPMQNPNETVFDKIKGTFWSGVDSAYGLTQNKTPEAKELISKPVIKARLSAAQEISASIQRLQSSNPIERAIAEREIRNWERKERLRQEALEREGKIQKIKENVYQVGDTVKWFAGGMLSIPNKVADAVDKTGTFAKTIPDAVKTSIDTVASIPDKMTEAARNVQTSVDNTMASTAKAIDDVKALPKKIDTTAKQTKQTVNELATSSKVLLGLEKPKPKPPKIPPPKPSTNLNPDSIGWTVVETVASFTGKAIWIVGKGILTLTWKLGEAFVSKGFEAVQQQIKERSAVMDEQNQPKKAVWPKQSISKQPSSTLPNEQISPAFDAELSEEVASALKVAREALGTGEGTLKAQSGINTSTDGAKSASWDQPKMGLPQTQKNEIMSNTDQPMSKFTDASKVAAEKAKLSAELEKEVADALKMADDAINLSSSATKKNDQ</sequence>
<dbReference type="OrthoDB" id="49433at2759"/>
<name>B7FP39_PHATC</name>
<reference evidence="3 4" key="1">
    <citation type="journal article" date="2008" name="Nature">
        <title>The Phaeodactylum genome reveals the evolutionary history of diatom genomes.</title>
        <authorList>
            <person name="Bowler C."/>
            <person name="Allen A.E."/>
            <person name="Badger J.H."/>
            <person name="Grimwood J."/>
            <person name="Jabbari K."/>
            <person name="Kuo A."/>
            <person name="Maheswari U."/>
            <person name="Martens C."/>
            <person name="Maumus F."/>
            <person name="Otillar R.P."/>
            <person name="Rayko E."/>
            <person name="Salamov A."/>
            <person name="Vandepoele K."/>
            <person name="Beszteri B."/>
            <person name="Gruber A."/>
            <person name="Heijde M."/>
            <person name="Katinka M."/>
            <person name="Mock T."/>
            <person name="Valentin K."/>
            <person name="Verret F."/>
            <person name="Berges J.A."/>
            <person name="Brownlee C."/>
            <person name="Cadoret J.P."/>
            <person name="Chiovitti A."/>
            <person name="Choi C.J."/>
            <person name="Coesel S."/>
            <person name="De Martino A."/>
            <person name="Detter J.C."/>
            <person name="Durkin C."/>
            <person name="Falciatore A."/>
            <person name="Fournet J."/>
            <person name="Haruta M."/>
            <person name="Huysman M.J."/>
            <person name="Jenkins B.D."/>
            <person name="Jiroutova K."/>
            <person name="Jorgensen R.E."/>
            <person name="Joubert Y."/>
            <person name="Kaplan A."/>
            <person name="Kroger N."/>
            <person name="Kroth P.G."/>
            <person name="La Roche J."/>
            <person name="Lindquist E."/>
            <person name="Lommer M."/>
            <person name="Martin-Jezequel V."/>
            <person name="Lopez P.J."/>
            <person name="Lucas S."/>
            <person name="Mangogna M."/>
            <person name="McGinnis K."/>
            <person name="Medlin L.K."/>
            <person name="Montsant A."/>
            <person name="Oudot-Le Secq M.P."/>
            <person name="Napoli C."/>
            <person name="Obornik M."/>
            <person name="Parker M.S."/>
            <person name="Petit J.L."/>
            <person name="Porcel B.M."/>
            <person name="Poulsen N."/>
            <person name="Robison M."/>
            <person name="Rychlewski L."/>
            <person name="Rynearson T.A."/>
            <person name="Schmutz J."/>
            <person name="Shapiro H."/>
            <person name="Siaut M."/>
            <person name="Stanley M."/>
            <person name="Sussman M.R."/>
            <person name="Taylor A.R."/>
            <person name="Vardi A."/>
            <person name="von Dassow P."/>
            <person name="Vyverman W."/>
            <person name="Willis A."/>
            <person name="Wyrwicz L.S."/>
            <person name="Rokhsar D.S."/>
            <person name="Weissenbach J."/>
            <person name="Armbrust E.V."/>
            <person name="Green B.R."/>
            <person name="Van de Peer Y."/>
            <person name="Grigoriev I.V."/>
        </authorList>
    </citation>
    <scope>NUCLEOTIDE SEQUENCE [LARGE SCALE GENOMIC DNA]</scope>
    <source>
        <strain evidence="3 4">CCAP 1055/1</strain>
    </source>
</reference>
<dbReference type="Proteomes" id="UP000000759">
    <property type="component" value="Chromosome 1"/>
</dbReference>
<evidence type="ECO:0000256" key="2">
    <source>
        <dbReference type="SAM" id="SignalP"/>
    </source>
</evidence>
<dbReference type="PaxDb" id="2850-Phatr42663"/>
<feature type="region of interest" description="Disordered" evidence="1">
    <location>
        <begin position="351"/>
        <end position="370"/>
    </location>
</feature>
<feature type="compositionally biased region" description="Polar residues" evidence="1">
    <location>
        <begin position="513"/>
        <end position="528"/>
    </location>
</feature>
<reference evidence="4" key="2">
    <citation type="submission" date="2008-08" db="EMBL/GenBank/DDBJ databases">
        <authorList>
            <consortium name="Diatom Consortium"/>
            <person name="Grigoriev I."/>
            <person name="Grimwood J."/>
            <person name="Kuo A."/>
            <person name="Otillar R.P."/>
            <person name="Salamov A."/>
            <person name="Detter J.C."/>
            <person name="Lindquist E."/>
            <person name="Shapiro H."/>
            <person name="Lucas S."/>
            <person name="Glavina del Rio T."/>
            <person name="Pitluck S."/>
            <person name="Rokhsar D."/>
            <person name="Bowler C."/>
        </authorList>
    </citation>
    <scope>GENOME REANNOTATION</scope>
    <source>
        <strain evidence="4">CCAP 1055/1</strain>
    </source>
</reference>
<accession>B7FP39</accession>
<feature type="region of interest" description="Disordered" evidence="1">
    <location>
        <begin position="37"/>
        <end position="68"/>
    </location>
</feature>
<gene>
    <name evidence="3" type="ORF">PHATRDRAFT_42663</name>
</gene>
<evidence type="ECO:0000256" key="1">
    <source>
        <dbReference type="SAM" id="MobiDB-lite"/>
    </source>
</evidence>
<dbReference type="HOGENOM" id="CLU_481027_0_0_1"/>
<dbReference type="InParanoid" id="B7FP39"/>
<dbReference type="KEGG" id="pti:PHATRDRAFT_42663"/>
<evidence type="ECO:0000313" key="3">
    <source>
        <dbReference type="EMBL" id="EEC51613.1"/>
    </source>
</evidence>
<feature type="signal peptide" evidence="2">
    <location>
        <begin position="1"/>
        <end position="27"/>
    </location>
</feature>
<dbReference type="GeneID" id="7196011"/>
<keyword evidence="2" id="KW-0732">Signal</keyword>
<feature type="chain" id="PRO_5002855133" evidence="2">
    <location>
        <begin position="28"/>
        <end position="575"/>
    </location>
</feature>
<feature type="compositionally biased region" description="Polar residues" evidence="1">
    <location>
        <begin position="442"/>
        <end position="454"/>
    </location>
</feature>
<evidence type="ECO:0000313" key="4">
    <source>
        <dbReference type="Proteomes" id="UP000000759"/>
    </source>
</evidence>
<protein>
    <submittedName>
        <fullName evidence="3">Uncharacterized protein</fullName>
    </submittedName>
</protein>
<dbReference type="AlphaFoldDB" id="B7FP39"/>
<dbReference type="RefSeq" id="XP_002177150.1">
    <property type="nucleotide sequence ID" value="XM_002177114.1"/>
</dbReference>
<keyword evidence="4" id="KW-1185">Reference proteome</keyword>
<dbReference type="EMBL" id="CM000605">
    <property type="protein sequence ID" value="EEC51613.1"/>
    <property type="molecule type" value="Genomic_DNA"/>
</dbReference>